<feature type="compositionally biased region" description="Low complexity" evidence="6">
    <location>
        <begin position="545"/>
        <end position="554"/>
    </location>
</feature>
<feature type="coiled-coil region" evidence="5">
    <location>
        <begin position="83"/>
        <end position="138"/>
    </location>
</feature>
<feature type="compositionally biased region" description="Low complexity" evidence="6">
    <location>
        <begin position="332"/>
        <end position="348"/>
    </location>
</feature>
<feature type="compositionally biased region" description="Basic and acidic residues" evidence="6">
    <location>
        <begin position="401"/>
        <end position="418"/>
    </location>
</feature>
<name>A0A2V0PH05_9CHLO</name>
<dbReference type="EMBL" id="BDRX01000137">
    <property type="protein sequence ID" value="GBF98849.1"/>
    <property type="molecule type" value="Genomic_DNA"/>
</dbReference>
<feature type="compositionally biased region" description="Gly residues" evidence="6">
    <location>
        <begin position="555"/>
        <end position="567"/>
    </location>
</feature>
<dbReference type="SUPFAM" id="SSF57850">
    <property type="entry name" value="RING/U-box"/>
    <property type="match status" value="1"/>
</dbReference>
<dbReference type="PROSITE" id="PS50089">
    <property type="entry name" value="ZF_RING_2"/>
    <property type="match status" value="1"/>
</dbReference>
<dbReference type="PANTHER" id="PTHR45969:SF69">
    <property type="entry name" value="FINGER DOMAIN PROTEIN, PUTATIVE (AFU_ORTHOLOGUE AFUA_3G12190)-RELATED"/>
    <property type="match status" value="1"/>
</dbReference>
<gene>
    <name evidence="8" type="ORF">Rsub_11453</name>
</gene>
<dbReference type="Proteomes" id="UP000247498">
    <property type="component" value="Unassembled WGS sequence"/>
</dbReference>
<keyword evidence="1" id="KW-0479">Metal-binding</keyword>
<feature type="region of interest" description="Disordered" evidence="6">
    <location>
        <begin position="332"/>
        <end position="452"/>
    </location>
</feature>
<evidence type="ECO:0000256" key="2">
    <source>
        <dbReference type="ARBA" id="ARBA00022771"/>
    </source>
</evidence>
<dbReference type="InParanoid" id="A0A2V0PH05"/>
<feature type="region of interest" description="Disordered" evidence="6">
    <location>
        <begin position="529"/>
        <end position="567"/>
    </location>
</feature>
<dbReference type="AlphaFoldDB" id="A0A2V0PH05"/>
<evidence type="ECO:0000259" key="7">
    <source>
        <dbReference type="PROSITE" id="PS50089"/>
    </source>
</evidence>
<sequence length="567" mass="59218">MAAYKGILSCVVCCDGRDAPWAVLDCGHVFHEPCVSEWLRAKKPAACPMCRARTRGTRALLGVDNAVDAADDAGLAAHIAARERELDERARGCEAQAQDAEARAEAALAACAALEVAAQRAERSLTKARAKLLDATERETALSARLQEASARELALRQELHAAGERHATESFRLKRRVQEAEHAASDAKRRYTALQLSSRGLTADLANSLLHGEESVVAQVLVTRNAELAAAERRVEATRAETQAARDAAARALEAAEQRHRADLAREAEGREKLRRRELQLEYERDSAVRHAEALQAELAELRGVLMALEAPARAGEAGAARPSSLGAARAAPASAAAPRSSAGPSREGSTASGPPALLLQRGASFSRGFADRSSADGPGTSSRGGAGGCGQQQQQQQQQRREEQQQQHQQQREEQQHTQGWMEEQADAAASADADADGGAPPSPQAPLISFLRPPVAAGSRGLAGSDAPPSFLQGVGGAALSAGQPSGVLVRQGPDGRGGVVRHLAPITNSLAGAKRPPGGAAAWLAPKQARKKAGDQGKAGGQQLKLSSFFGGAGGGGASKFAR</sequence>
<feature type="coiled-coil region" evidence="5">
    <location>
        <begin position="222"/>
        <end position="260"/>
    </location>
</feature>
<keyword evidence="9" id="KW-1185">Reference proteome</keyword>
<feature type="compositionally biased region" description="Low complexity" evidence="6">
    <location>
        <begin position="429"/>
        <end position="442"/>
    </location>
</feature>
<evidence type="ECO:0000313" key="9">
    <source>
        <dbReference type="Proteomes" id="UP000247498"/>
    </source>
</evidence>
<comment type="caution">
    <text evidence="8">The sequence shown here is derived from an EMBL/GenBank/DDBJ whole genome shotgun (WGS) entry which is preliminary data.</text>
</comment>
<keyword evidence="3" id="KW-0862">Zinc</keyword>
<dbReference type="SMART" id="SM00184">
    <property type="entry name" value="RING"/>
    <property type="match status" value="1"/>
</dbReference>
<evidence type="ECO:0000256" key="6">
    <source>
        <dbReference type="SAM" id="MobiDB-lite"/>
    </source>
</evidence>
<dbReference type="CDD" id="cd16448">
    <property type="entry name" value="RING-H2"/>
    <property type="match status" value="1"/>
</dbReference>
<evidence type="ECO:0000256" key="1">
    <source>
        <dbReference type="ARBA" id="ARBA00022723"/>
    </source>
</evidence>
<organism evidence="8 9">
    <name type="scientific">Raphidocelis subcapitata</name>
    <dbReference type="NCBI Taxonomy" id="307507"/>
    <lineage>
        <taxon>Eukaryota</taxon>
        <taxon>Viridiplantae</taxon>
        <taxon>Chlorophyta</taxon>
        <taxon>core chlorophytes</taxon>
        <taxon>Chlorophyceae</taxon>
        <taxon>CS clade</taxon>
        <taxon>Sphaeropleales</taxon>
        <taxon>Selenastraceae</taxon>
        <taxon>Raphidocelis</taxon>
    </lineage>
</organism>
<proteinExistence type="predicted"/>
<evidence type="ECO:0000256" key="4">
    <source>
        <dbReference type="PROSITE-ProRule" id="PRU00175"/>
    </source>
</evidence>
<protein>
    <recommendedName>
        <fullName evidence="7">RING-type domain-containing protein</fullName>
    </recommendedName>
</protein>
<accession>A0A2V0PH05</accession>
<keyword evidence="5" id="KW-0175">Coiled coil</keyword>
<dbReference type="STRING" id="307507.A0A2V0PH05"/>
<dbReference type="Pfam" id="PF13639">
    <property type="entry name" value="zf-RING_2"/>
    <property type="match status" value="1"/>
</dbReference>
<keyword evidence="2 4" id="KW-0863">Zinc-finger</keyword>
<evidence type="ECO:0000256" key="5">
    <source>
        <dbReference type="SAM" id="Coils"/>
    </source>
</evidence>
<dbReference type="InterPro" id="IPR013083">
    <property type="entry name" value="Znf_RING/FYVE/PHD"/>
</dbReference>
<dbReference type="PANTHER" id="PTHR45969">
    <property type="entry name" value="RING ZINC FINGER PROTEIN-RELATED"/>
    <property type="match status" value="1"/>
</dbReference>
<dbReference type="GO" id="GO:0061630">
    <property type="term" value="F:ubiquitin protein ligase activity"/>
    <property type="evidence" value="ECO:0007669"/>
    <property type="project" value="TreeGrafter"/>
</dbReference>
<dbReference type="GO" id="GO:0016567">
    <property type="term" value="P:protein ubiquitination"/>
    <property type="evidence" value="ECO:0007669"/>
    <property type="project" value="TreeGrafter"/>
</dbReference>
<dbReference type="InterPro" id="IPR001841">
    <property type="entry name" value="Znf_RING"/>
</dbReference>
<evidence type="ECO:0000313" key="8">
    <source>
        <dbReference type="EMBL" id="GBF98849.1"/>
    </source>
</evidence>
<evidence type="ECO:0000256" key="3">
    <source>
        <dbReference type="ARBA" id="ARBA00022833"/>
    </source>
</evidence>
<dbReference type="GO" id="GO:0008270">
    <property type="term" value="F:zinc ion binding"/>
    <property type="evidence" value="ECO:0007669"/>
    <property type="project" value="UniProtKB-KW"/>
</dbReference>
<dbReference type="Gene3D" id="3.30.40.10">
    <property type="entry name" value="Zinc/RING finger domain, C3HC4 (zinc finger)"/>
    <property type="match status" value="1"/>
</dbReference>
<reference evidence="8 9" key="1">
    <citation type="journal article" date="2018" name="Sci. Rep.">
        <title>Raphidocelis subcapitata (=Pseudokirchneriella subcapitata) provides an insight into genome evolution and environmental adaptations in the Sphaeropleales.</title>
        <authorList>
            <person name="Suzuki S."/>
            <person name="Yamaguchi H."/>
            <person name="Nakajima N."/>
            <person name="Kawachi M."/>
        </authorList>
    </citation>
    <scope>NUCLEOTIDE SEQUENCE [LARGE SCALE GENOMIC DNA]</scope>
    <source>
        <strain evidence="8 9">NIES-35</strain>
    </source>
</reference>
<dbReference type="OrthoDB" id="9049620at2759"/>
<feature type="domain" description="RING-type" evidence="7">
    <location>
        <begin position="10"/>
        <end position="51"/>
    </location>
</feature>